<dbReference type="STRING" id="420778.A0A1S8BCE2"/>
<dbReference type="InterPro" id="IPR036396">
    <property type="entry name" value="Cyt_P450_sf"/>
</dbReference>
<dbReference type="OrthoDB" id="10029320at2759"/>
<dbReference type="GO" id="GO:0016705">
    <property type="term" value="F:oxidoreductase activity, acting on paired donors, with incorporation or reduction of molecular oxygen"/>
    <property type="evidence" value="ECO:0007669"/>
    <property type="project" value="InterPro"/>
</dbReference>
<comment type="caution">
    <text evidence="1">The sequence shown here is derived from an EMBL/GenBank/DDBJ whole genome shotgun (WGS) entry which is preliminary data.</text>
</comment>
<dbReference type="EMBL" id="MSZU01000085">
    <property type="protein sequence ID" value="OMP85164.1"/>
    <property type="molecule type" value="Genomic_DNA"/>
</dbReference>
<dbReference type="SUPFAM" id="SSF48264">
    <property type="entry name" value="Cytochrome P450"/>
    <property type="match status" value="1"/>
</dbReference>
<name>A0A1S8BCE2_9PEZI</name>
<sequence>MGCPSGKISLPSQLQARALPNKKLQIAFGIDNAFTTTDIHWYKEFRRLSESHLRMSTSQWRSVAKTARQIAIDGVRCHPGSISLSPLVQTLTLKISLHLFFGVDATTRTNDSNICFIAAEINRIWLASKQQQQTQPWHTNPALHAALRAAIPDRDPLAPRANPMNLILPSYETMWRVVLRCLVEVRFRPHAAAAPRWRSALATFLADASPHVFNEEVVVPADGQAVSAAAVAKEALRLYPPTRRVYRDLPPPVGGVAADVEALHRRSHGRSGGSSGRDSSAGAAHDLCTFRPERWVGGGTGDGDADVLGPFMAFGGARFLCPAGAAFGPMMVGVLVGALLEGLRVGEGEGEGQGEFEVEGRGYVGEMAGGEPLRSDREAYGDMRVVMRK</sequence>
<reference evidence="1 2" key="1">
    <citation type="submission" date="2017-01" db="EMBL/GenBank/DDBJ databases">
        <title>Draft genome sequence of Diplodia seriata F98.1, a fungal species involved in grapevine trunk diseases.</title>
        <authorList>
            <person name="Robert-Siegwald G."/>
            <person name="Vallet J."/>
            <person name="Abou-Mansour E."/>
            <person name="Xu J."/>
            <person name="Rey P."/>
            <person name="Bertsch C."/>
            <person name="Rego C."/>
            <person name="Larignon P."/>
            <person name="Fontaine F."/>
            <person name="Lebrun M.-H."/>
        </authorList>
    </citation>
    <scope>NUCLEOTIDE SEQUENCE [LARGE SCALE GENOMIC DNA]</scope>
    <source>
        <strain evidence="1 2">F98.1</strain>
    </source>
</reference>
<protein>
    <recommendedName>
        <fullName evidence="3">Cytochrome p450</fullName>
    </recommendedName>
</protein>
<dbReference type="AlphaFoldDB" id="A0A1S8BCE2"/>
<gene>
    <name evidence="1" type="ORF">BK809_0000263</name>
</gene>
<dbReference type="GO" id="GO:0004497">
    <property type="term" value="F:monooxygenase activity"/>
    <property type="evidence" value="ECO:0007669"/>
    <property type="project" value="InterPro"/>
</dbReference>
<organism evidence="1 2">
    <name type="scientific">Diplodia seriata</name>
    <dbReference type="NCBI Taxonomy" id="420778"/>
    <lineage>
        <taxon>Eukaryota</taxon>
        <taxon>Fungi</taxon>
        <taxon>Dikarya</taxon>
        <taxon>Ascomycota</taxon>
        <taxon>Pezizomycotina</taxon>
        <taxon>Dothideomycetes</taxon>
        <taxon>Dothideomycetes incertae sedis</taxon>
        <taxon>Botryosphaeriales</taxon>
        <taxon>Botryosphaeriaceae</taxon>
        <taxon>Diplodia</taxon>
    </lineage>
</organism>
<dbReference type="GO" id="GO:0005506">
    <property type="term" value="F:iron ion binding"/>
    <property type="evidence" value="ECO:0007669"/>
    <property type="project" value="InterPro"/>
</dbReference>
<dbReference type="Proteomes" id="UP000190776">
    <property type="component" value="Unassembled WGS sequence"/>
</dbReference>
<dbReference type="Gene3D" id="1.10.630.10">
    <property type="entry name" value="Cytochrome P450"/>
    <property type="match status" value="1"/>
</dbReference>
<accession>A0A1S8BCE2</accession>
<evidence type="ECO:0000313" key="1">
    <source>
        <dbReference type="EMBL" id="OMP85164.1"/>
    </source>
</evidence>
<dbReference type="GO" id="GO:0020037">
    <property type="term" value="F:heme binding"/>
    <property type="evidence" value="ECO:0007669"/>
    <property type="project" value="InterPro"/>
</dbReference>
<proteinExistence type="predicted"/>
<evidence type="ECO:0000313" key="2">
    <source>
        <dbReference type="Proteomes" id="UP000190776"/>
    </source>
</evidence>
<evidence type="ECO:0008006" key="3">
    <source>
        <dbReference type="Google" id="ProtNLM"/>
    </source>
</evidence>